<evidence type="ECO:0000256" key="1">
    <source>
        <dbReference type="ARBA" id="ARBA00022679"/>
    </source>
</evidence>
<organism evidence="3 4">
    <name type="scientific">Algimonas arctica</name>
    <dbReference type="NCBI Taxonomy" id="1479486"/>
    <lineage>
        <taxon>Bacteria</taxon>
        <taxon>Pseudomonadati</taxon>
        <taxon>Pseudomonadota</taxon>
        <taxon>Alphaproteobacteria</taxon>
        <taxon>Maricaulales</taxon>
        <taxon>Robiginitomaculaceae</taxon>
        <taxon>Algimonas</taxon>
    </lineage>
</organism>
<dbReference type="PROSITE" id="PS51186">
    <property type="entry name" value="GNAT"/>
    <property type="match status" value="1"/>
</dbReference>
<keyword evidence="4" id="KW-1185">Reference proteome</keyword>
<dbReference type="InterPro" id="IPR050769">
    <property type="entry name" value="NAT_camello-type"/>
</dbReference>
<gene>
    <name evidence="3" type="ORF">GCM10009069_10330</name>
</gene>
<sequence>MTDLVTIRRNDRASLPRFAALNAEWIEELHVLELSDKVMVATPEIYLDNGGQVFTAHIETEVAGAVALKPHLTGDKQGQWELTKMAVDGRFRGNGVGQKLMDAVEDYARDELGLKHLFLLSNTRNAAALRLYARNGWTINHEGAHPIYARCNIGMEKLL</sequence>
<dbReference type="GO" id="GO:0008080">
    <property type="term" value="F:N-acetyltransferase activity"/>
    <property type="evidence" value="ECO:0007669"/>
    <property type="project" value="InterPro"/>
</dbReference>
<feature type="domain" description="N-acetyltransferase" evidence="2">
    <location>
        <begin position="5"/>
        <end position="159"/>
    </location>
</feature>
<dbReference type="PANTHER" id="PTHR13947">
    <property type="entry name" value="GNAT FAMILY N-ACETYLTRANSFERASE"/>
    <property type="match status" value="1"/>
</dbReference>
<reference evidence="3" key="1">
    <citation type="journal article" date="2014" name="Int. J. Syst. Evol. Microbiol.">
        <title>Complete genome sequence of Corynebacterium casei LMG S-19264T (=DSM 44701T), isolated from a smear-ripened cheese.</title>
        <authorList>
            <consortium name="US DOE Joint Genome Institute (JGI-PGF)"/>
            <person name="Walter F."/>
            <person name="Albersmeier A."/>
            <person name="Kalinowski J."/>
            <person name="Ruckert C."/>
        </authorList>
    </citation>
    <scope>NUCLEOTIDE SEQUENCE</scope>
    <source>
        <strain evidence="3">KCTC 32513</strain>
    </source>
</reference>
<dbReference type="InterPro" id="IPR000182">
    <property type="entry name" value="GNAT_dom"/>
</dbReference>
<dbReference type="Gene3D" id="3.40.630.30">
    <property type="match status" value="1"/>
</dbReference>
<dbReference type="SUPFAM" id="SSF55729">
    <property type="entry name" value="Acyl-CoA N-acyltransferases (Nat)"/>
    <property type="match status" value="1"/>
</dbReference>
<dbReference type="CDD" id="cd04301">
    <property type="entry name" value="NAT_SF"/>
    <property type="match status" value="1"/>
</dbReference>
<dbReference type="RefSeq" id="WP_189496109.1">
    <property type="nucleotide sequence ID" value="NZ_BMZH01000003.1"/>
</dbReference>
<comment type="caution">
    <text evidence="3">The sequence shown here is derived from an EMBL/GenBank/DDBJ whole genome shotgun (WGS) entry which is preliminary data.</text>
</comment>
<dbReference type="PANTHER" id="PTHR13947:SF37">
    <property type="entry name" value="LD18367P"/>
    <property type="match status" value="1"/>
</dbReference>
<keyword evidence="1" id="KW-0808">Transferase</keyword>
<name>A0A8J3G1Y9_9PROT</name>
<accession>A0A8J3G1Y9</accession>
<evidence type="ECO:0000313" key="3">
    <source>
        <dbReference type="EMBL" id="GHA89201.1"/>
    </source>
</evidence>
<dbReference type="AlphaFoldDB" id="A0A8J3G1Y9"/>
<dbReference type="Proteomes" id="UP000634004">
    <property type="component" value="Unassembled WGS sequence"/>
</dbReference>
<protein>
    <recommendedName>
        <fullName evidence="2">N-acetyltransferase domain-containing protein</fullName>
    </recommendedName>
</protein>
<evidence type="ECO:0000313" key="4">
    <source>
        <dbReference type="Proteomes" id="UP000634004"/>
    </source>
</evidence>
<dbReference type="Pfam" id="PF00583">
    <property type="entry name" value="Acetyltransf_1"/>
    <property type="match status" value="1"/>
</dbReference>
<evidence type="ECO:0000259" key="2">
    <source>
        <dbReference type="PROSITE" id="PS51186"/>
    </source>
</evidence>
<proteinExistence type="predicted"/>
<reference evidence="3" key="2">
    <citation type="submission" date="2020-09" db="EMBL/GenBank/DDBJ databases">
        <authorList>
            <person name="Sun Q."/>
            <person name="Kim S."/>
        </authorList>
    </citation>
    <scope>NUCLEOTIDE SEQUENCE</scope>
    <source>
        <strain evidence="3">KCTC 32513</strain>
    </source>
</reference>
<dbReference type="EMBL" id="BMZH01000003">
    <property type="protein sequence ID" value="GHA89201.1"/>
    <property type="molecule type" value="Genomic_DNA"/>
</dbReference>
<dbReference type="InterPro" id="IPR016181">
    <property type="entry name" value="Acyl_CoA_acyltransferase"/>
</dbReference>